<evidence type="ECO:0000313" key="2">
    <source>
        <dbReference type="EMBL" id="WMW22702.1"/>
    </source>
</evidence>
<accession>A0AA51UIE8</accession>
<evidence type="ECO:0000256" key="1">
    <source>
        <dbReference type="HAMAP-Rule" id="MF_00763"/>
    </source>
</evidence>
<gene>
    <name evidence="2" type="ORF">RE476_02465</name>
</gene>
<dbReference type="HAMAP" id="MF_00763">
    <property type="entry name" value="UPF0305"/>
    <property type="match status" value="1"/>
</dbReference>
<reference evidence="2" key="1">
    <citation type="submission" date="2023-08" db="EMBL/GenBank/DDBJ databases">
        <title>Methanolobus mangrovi sp. nov. and Methanolobus sediminis sp. nov, two novel methylotrophic methanogens isolated from mangrove sediments in China.</title>
        <authorList>
            <person name="Zhou J."/>
        </authorList>
    </citation>
    <scope>NUCLEOTIDE SEQUENCE</scope>
    <source>
        <strain evidence="2">FTZ2</strain>
    </source>
</reference>
<dbReference type="RefSeq" id="WP_309308817.1">
    <property type="nucleotide sequence ID" value="NZ_CP133594.1"/>
</dbReference>
<sequence>MNRSELLNELKKEARYISNEDLSLARAAIMGAVEHVPEPYKTIYSSDYFTFLYENFLRLKGHKEIGIEEELDAEEYASLLGSIKDKSYPDDRKREALTRLSSLVLAYLVFIVKEPLHPVGMIFPGGMRITQKEPHYYCPVKGKQSETNISFCEFCICKDNSELE</sequence>
<dbReference type="Pfam" id="PF09888">
    <property type="entry name" value="DUF2115"/>
    <property type="match status" value="1"/>
</dbReference>
<keyword evidence="3" id="KW-1185">Reference proteome</keyword>
<dbReference type="KEGG" id="mmav:RE476_02465"/>
<dbReference type="Proteomes" id="UP001183006">
    <property type="component" value="Chromosome"/>
</dbReference>
<evidence type="ECO:0000313" key="3">
    <source>
        <dbReference type="Proteomes" id="UP001183006"/>
    </source>
</evidence>
<dbReference type="EMBL" id="CP133594">
    <property type="protein sequence ID" value="WMW22702.1"/>
    <property type="molecule type" value="Genomic_DNA"/>
</dbReference>
<protein>
    <recommendedName>
        <fullName evidence="1">UPF0305 protein RE476_02465</fullName>
    </recommendedName>
</protein>
<dbReference type="InterPro" id="IPR019215">
    <property type="entry name" value="DUF2115"/>
</dbReference>
<name>A0AA51UIE8_9EURY</name>
<comment type="similarity">
    <text evidence="1">Belongs to the UPF0305 family.</text>
</comment>
<dbReference type="AlphaFoldDB" id="A0AA51UIE8"/>
<organism evidence="2 3">
    <name type="scientific">Methanolobus mangrovi</name>
    <dbReference type="NCBI Taxonomy" id="3072977"/>
    <lineage>
        <taxon>Archaea</taxon>
        <taxon>Methanobacteriati</taxon>
        <taxon>Methanobacteriota</taxon>
        <taxon>Stenosarchaea group</taxon>
        <taxon>Methanomicrobia</taxon>
        <taxon>Methanosarcinales</taxon>
        <taxon>Methanosarcinaceae</taxon>
        <taxon>Methanolobus</taxon>
    </lineage>
</organism>
<dbReference type="GeneID" id="84228968"/>
<proteinExistence type="inferred from homology"/>